<dbReference type="Gene3D" id="1.10.287.470">
    <property type="entry name" value="Helix hairpin bin"/>
    <property type="match status" value="1"/>
</dbReference>
<keyword evidence="3" id="KW-0732">Signal</keyword>
<name>A0ABS3LJT0_9PROT</name>
<evidence type="ECO:0000259" key="4">
    <source>
        <dbReference type="Pfam" id="PF25954"/>
    </source>
</evidence>
<feature type="domain" description="CzcB-like C-terminal circularly permuted SH3-like" evidence="5">
    <location>
        <begin position="328"/>
        <end position="389"/>
    </location>
</feature>
<feature type="signal peptide" evidence="3">
    <location>
        <begin position="1"/>
        <end position="29"/>
    </location>
</feature>
<dbReference type="RefSeq" id="WP_207853440.1">
    <property type="nucleotide sequence ID" value="NZ_JAFVMG010000003.1"/>
</dbReference>
<keyword evidence="2" id="KW-0813">Transport</keyword>
<sequence length="401" mass="42876">MTFKAFPWPAACLLSCVLFSAALLPLAQAQTPPSKPVAAPAVVAPVLVDISDEALQAENIHTATAVAGSLPRHTDAPAYVAADERRIVRIRPVGDGRVISVAVVPGQVVSKGQPLLAYENFTLRDEIFQNTSDEASLRAARAEERNARQLYERGQQLKGGALSVGEVERRQEAWRAARALVQEREADSRRASEHVRRYSSGMEKVEGGQSVVVSPIDGVVSHVSVVSGQDMTAGGPPPIEVDDLSHVWVVSQVNDVDARSVLVGNRQHTWIVEGEPPLASRVDAVEGSVDPGTQHVLVRSLLDNPANRLKPGMLVRTRLFFHDEVNGIIVPEAAVQTLNGQPVVFVRVAPGRYAVRPVETGPSLDGNIVLLRGVKAGETVVTQGSFVLKSQVILSTQSGAG</sequence>
<evidence type="ECO:0000259" key="5">
    <source>
        <dbReference type="Pfam" id="PF25975"/>
    </source>
</evidence>
<dbReference type="SUPFAM" id="SSF111369">
    <property type="entry name" value="HlyD-like secretion proteins"/>
    <property type="match status" value="1"/>
</dbReference>
<keyword evidence="7" id="KW-1185">Reference proteome</keyword>
<feature type="domain" description="CusB-like beta-barrel" evidence="4">
    <location>
        <begin position="247"/>
        <end position="319"/>
    </location>
</feature>
<gene>
    <name evidence="6" type="ORF">J2D75_04960</name>
</gene>
<reference evidence="6 7" key="1">
    <citation type="submission" date="2021-03" db="EMBL/GenBank/DDBJ databases">
        <title>The complete genome sequence of Acetobacter suratthaniensis TBRC 1719.</title>
        <authorList>
            <person name="Charoenyingcharoen P."/>
            <person name="Yukphan P."/>
        </authorList>
    </citation>
    <scope>NUCLEOTIDE SEQUENCE [LARGE SCALE GENOMIC DNA]</scope>
    <source>
        <strain evidence="6 7">TBRC 1719</strain>
    </source>
</reference>
<evidence type="ECO:0000313" key="6">
    <source>
        <dbReference type="EMBL" id="MBO1327827.1"/>
    </source>
</evidence>
<protein>
    <submittedName>
        <fullName evidence="6">Efflux RND transporter periplasmic adaptor subunit</fullName>
    </submittedName>
</protein>
<feature type="chain" id="PRO_5046738479" evidence="3">
    <location>
        <begin position="30"/>
        <end position="401"/>
    </location>
</feature>
<dbReference type="PANTHER" id="PTHR30097:SF4">
    <property type="entry name" value="SLR6042 PROTEIN"/>
    <property type="match status" value="1"/>
</dbReference>
<accession>A0ABS3LJT0</accession>
<evidence type="ECO:0000256" key="3">
    <source>
        <dbReference type="SAM" id="SignalP"/>
    </source>
</evidence>
<dbReference type="NCBIfam" id="TIGR01730">
    <property type="entry name" value="RND_mfp"/>
    <property type="match status" value="1"/>
</dbReference>
<dbReference type="Gene3D" id="2.40.50.100">
    <property type="match status" value="1"/>
</dbReference>
<proteinExistence type="inferred from homology"/>
<dbReference type="InterPro" id="IPR006143">
    <property type="entry name" value="RND_pump_MFP"/>
</dbReference>
<comment type="caution">
    <text evidence="6">The sequence shown here is derived from an EMBL/GenBank/DDBJ whole genome shotgun (WGS) entry which is preliminary data.</text>
</comment>
<comment type="similarity">
    <text evidence="1">Belongs to the membrane fusion protein (MFP) (TC 8.A.1) family.</text>
</comment>
<dbReference type="InterPro" id="IPR058649">
    <property type="entry name" value="CzcB_C"/>
</dbReference>
<dbReference type="InterPro" id="IPR051909">
    <property type="entry name" value="MFP_Cation_Efflux"/>
</dbReference>
<dbReference type="Pfam" id="PF25954">
    <property type="entry name" value="Beta-barrel_RND_2"/>
    <property type="match status" value="1"/>
</dbReference>
<dbReference type="Pfam" id="PF25975">
    <property type="entry name" value="CzcB_C"/>
    <property type="match status" value="1"/>
</dbReference>
<evidence type="ECO:0000256" key="1">
    <source>
        <dbReference type="ARBA" id="ARBA00009477"/>
    </source>
</evidence>
<evidence type="ECO:0000256" key="2">
    <source>
        <dbReference type="ARBA" id="ARBA00022448"/>
    </source>
</evidence>
<dbReference type="PANTHER" id="PTHR30097">
    <property type="entry name" value="CATION EFFLUX SYSTEM PROTEIN CUSB"/>
    <property type="match status" value="1"/>
</dbReference>
<dbReference type="Gene3D" id="2.40.420.20">
    <property type="match status" value="1"/>
</dbReference>
<dbReference type="EMBL" id="JAFVMG010000003">
    <property type="protein sequence ID" value="MBO1327827.1"/>
    <property type="molecule type" value="Genomic_DNA"/>
</dbReference>
<evidence type="ECO:0000313" key="7">
    <source>
        <dbReference type="Proteomes" id="UP000664399"/>
    </source>
</evidence>
<dbReference type="InterPro" id="IPR058792">
    <property type="entry name" value="Beta-barrel_RND_2"/>
</dbReference>
<dbReference type="Gene3D" id="2.40.30.170">
    <property type="match status" value="1"/>
</dbReference>
<organism evidence="6 7">
    <name type="scientific">Acetobacter suratthaniensis</name>
    <dbReference type="NCBI Taxonomy" id="1502841"/>
    <lineage>
        <taxon>Bacteria</taxon>
        <taxon>Pseudomonadati</taxon>
        <taxon>Pseudomonadota</taxon>
        <taxon>Alphaproteobacteria</taxon>
        <taxon>Acetobacterales</taxon>
        <taxon>Acetobacteraceae</taxon>
        <taxon>Acetobacter</taxon>
    </lineage>
</organism>
<dbReference type="Proteomes" id="UP000664399">
    <property type="component" value="Unassembled WGS sequence"/>
</dbReference>